<comment type="caution">
    <text evidence="5">The sequence shown here is derived from an EMBL/GenBank/DDBJ whole genome shotgun (WGS) entry which is preliminary data.</text>
</comment>
<evidence type="ECO:0000256" key="1">
    <source>
        <dbReference type="ARBA" id="ARBA00010830"/>
    </source>
</evidence>
<reference evidence="5 6" key="1">
    <citation type="submission" date="2019-04" db="EMBL/GenBank/DDBJ databases">
        <title>Draft genome sequences of Streptomyces avermitilis ATCC 31267.</title>
        <authorList>
            <person name="Komaki H."/>
            <person name="Tamura T."/>
            <person name="Hosoyama A."/>
        </authorList>
    </citation>
    <scope>NUCLEOTIDE SEQUENCE [LARGE SCALE GENOMIC DNA]</scope>
    <source>
        <strain evidence="5 6">ATCC 31267</strain>
    </source>
</reference>
<protein>
    <recommendedName>
        <fullName evidence="3">LysM domain-containing protein</fullName>
    </recommendedName>
</protein>
<evidence type="ECO:0000313" key="5">
    <source>
        <dbReference type="EMBL" id="GDY72975.1"/>
    </source>
</evidence>
<dbReference type="InterPro" id="IPR023346">
    <property type="entry name" value="Lysozyme-like_dom_sf"/>
</dbReference>
<proteinExistence type="inferred from homology"/>
<dbReference type="GO" id="GO:0016787">
    <property type="term" value="F:hydrolase activity"/>
    <property type="evidence" value="ECO:0007669"/>
    <property type="project" value="UniProtKB-KW"/>
</dbReference>
<reference evidence="4 7" key="2">
    <citation type="submission" date="2019-04" db="EMBL/GenBank/DDBJ databases">
        <title>Draft genome sequences of Streptomyces avermitilis NBRC 14893.</title>
        <authorList>
            <person name="Komaki H."/>
            <person name="Tamura T."/>
            <person name="Hosoyama A."/>
        </authorList>
    </citation>
    <scope>NUCLEOTIDE SEQUENCE [LARGE SCALE GENOMIC DNA]</scope>
    <source>
        <strain evidence="4 7">NBRC 14893</strain>
    </source>
</reference>
<sequence length="196" mass="21372">MRPVSRRRDRDRLSVRVRARVGFPYLVVAALAVVLAPAGAVAAPPPPLPGPQAAPVSYECAKDEWPWDCLADCESSGRWDANTGNDFYGGLQFRQPTWEEFGGLTYAPRADLATRKQQIAVAERVLATQGWQAWPACAKRYGLEGRAHVVKAGETLASIARAYDVKGGWTALYQANKEVVGARPDRLKTGTVLLIP</sequence>
<accession>A0A4D4MN12</accession>
<dbReference type="CDD" id="cd00118">
    <property type="entry name" value="LysM"/>
    <property type="match status" value="1"/>
</dbReference>
<dbReference type="Pfam" id="PF06737">
    <property type="entry name" value="Transglycosylas"/>
    <property type="match status" value="1"/>
</dbReference>
<dbReference type="PROSITE" id="PS51782">
    <property type="entry name" value="LYSM"/>
    <property type="match status" value="1"/>
</dbReference>
<dbReference type="Proteomes" id="UP000302139">
    <property type="component" value="Unassembled WGS sequence"/>
</dbReference>
<dbReference type="InterPro" id="IPR036779">
    <property type="entry name" value="LysM_dom_sf"/>
</dbReference>
<organism evidence="5 6">
    <name type="scientific">Streptomyces avermitilis</name>
    <dbReference type="NCBI Taxonomy" id="33903"/>
    <lineage>
        <taxon>Bacteria</taxon>
        <taxon>Bacillati</taxon>
        <taxon>Actinomycetota</taxon>
        <taxon>Actinomycetes</taxon>
        <taxon>Kitasatosporales</taxon>
        <taxon>Streptomycetaceae</taxon>
        <taxon>Streptomyces</taxon>
    </lineage>
</organism>
<dbReference type="AlphaFoldDB" id="A0A4D4MN12"/>
<dbReference type="SMART" id="SM00257">
    <property type="entry name" value="LysM"/>
    <property type="match status" value="1"/>
</dbReference>
<comment type="similarity">
    <text evidence="1">Belongs to the transglycosylase family. Rpf subfamily.</text>
</comment>
<evidence type="ECO:0000256" key="2">
    <source>
        <dbReference type="ARBA" id="ARBA00022801"/>
    </source>
</evidence>
<dbReference type="Gene3D" id="3.10.350.10">
    <property type="entry name" value="LysM domain"/>
    <property type="match status" value="1"/>
</dbReference>
<feature type="domain" description="LysM" evidence="3">
    <location>
        <begin position="146"/>
        <end position="195"/>
    </location>
</feature>
<evidence type="ECO:0000313" key="4">
    <source>
        <dbReference type="EMBL" id="GDY66777.1"/>
    </source>
</evidence>
<dbReference type="Pfam" id="PF01476">
    <property type="entry name" value="LysM"/>
    <property type="match status" value="1"/>
</dbReference>
<dbReference type="GeneID" id="41543602"/>
<keyword evidence="2" id="KW-0378">Hydrolase</keyword>
<evidence type="ECO:0000313" key="7">
    <source>
        <dbReference type="Proteomes" id="UP000302139"/>
    </source>
</evidence>
<dbReference type="Gene3D" id="1.10.530.10">
    <property type="match status" value="1"/>
</dbReference>
<dbReference type="EMBL" id="BJHY01000001">
    <property type="protein sequence ID" value="GDY72975.1"/>
    <property type="molecule type" value="Genomic_DNA"/>
</dbReference>
<evidence type="ECO:0000313" key="6">
    <source>
        <dbReference type="Proteomes" id="UP000299211"/>
    </source>
</evidence>
<dbReference type="SUPFAM" id="SSF53955">
    <property type="entry name" value="Lysozyme-like"/>
    <property type="match status" value="1"/>
</dbReference>
<dbReference type="OMA" id="DQWPWGC"/>
<evidence type="ECO:0000259" key="3">
    <source>
        <dbReference type="PROSITE" id="PS51782"/>
    </source>
</evidence>
<dbReference type="InterPro" id="IPR010618">
    <property type="entry name" value="RPF"/>
</dbReference>
<dbReference type="Proteomes" id="UP000299211">
    <property type="component" value="Unassembled WGS sequence"/>
</dbReference>
<gene>
    <name evidence="4" type="ORF">SAV14893_061700</name>
    <name evidence="5" type="ORF">SAV31267_024600</name>
</gene>
<dbReference type="EMBL" id="BJHX01000001">
    <property type="protein sequence ID" value="GDY66777.1"/>
    <property type="molecule type" value="Genomic_DNA"/>
</dbReference>
<dbReference type="CDD" id="cd13925">
    <property type="entry name" value="RPF"/>
    <property type="match status" value="1"/>
</dbReference>
<dbReference type="SUPFAM" id="SSF54106">
    <property type="entry name" value="LysM domain"/>
    <property type="match status" value="1"/>
</dbReference>
<dbReference type="InterPro" id="IPR018392">
    <property type="entry name" value="LysM"/>
</dbReference>
<name>A0A4D4MN12_STRAX</name>
<dbReference type="RefSeq" id="WP_010987928.1">
    <property type="nucleotide sequence ID" value="NZ_BAABTN010000026.1"/>
</dbReference>
<dbReference type="STRING" id="33903.AQJ43_17555"/>